<keyword evidence="2 3" id="KW-0813">Transport</keyword>
<organism evidence="6 7">
    <name type="scientific">Liquidambar formosana</name>
    <name type="common">Formosan gum</name>
    <dbReference type="NCBI Taxonomy" id="63359"/>
    <lineage>
        <taxon>Eukaryota</taxon>
        <taxon>Viridiplantae</taxon>
        <taxon>Streptophyta</taxon>
        <taxon>Embryophyta</taxon>
        <taxon>Tracheophyta</taxon>
        <taxon>Spermatophyta</taxon>
        <taxon>Magnoliopsida</taxon>
        <taxon>eudicotyledons</taxon>
        <taxon>Gunneridae</taxon>
        <taxon>Pentapetalae</taxon>
        <taxon>Saxifragales</taxon>
        <taxon>Altingiaceae</taxon>
        <taxon>Liquidambar</taxon>
    </lineage>
</organism>
<evidence type="ECO:0000313" key="6">
    <source>
        <dbReference type="EMBL" id="KAK9290747.1"/>
    </source>
</evidence>
<feature type="region of interest" description="Disordered" evidence="4">
    <location>
        <begin position="613"/>
        <end position="635"/>
    </location>
</feature>
<dbReference type="FunFam" id="1.20.1280.170:FF:000003">
    <property type="entry name" value="Exocyst subunit Exo70 family protein"/>
    <property type="match status" value="1"/>
</dbReference>
<dbReference type="Gene3D" id="1.20.1280.170">
    <property type="entry name" value="Exocyst complex component Exo70"/>
    <property type="match status" value="1"/>
</dbReference>
<dbReference type="PANTHER" id="PTHR12542:SF38">
    <property type="entry name" value="EXOCYST SUBUNIT EXO70 FAMILY PROTEIN"/>
    <property type="match status" value="1"/>
</dbReference>
<dbReference type="GO" id="GO:0005546">
    <property type="term" value="F:phosphatidylinositol-4,5-bisphosphate binding"/>
    <property type="evidence" value="ECO:0007669"/>
    <property type="project" value="InterPro"/>
</dbReference>
<dbReference type="GO" id="GO:0000145">
    <property type="term" value="C:exocyst"/>
    <property type="evidence" value="ECO:0007669"/>
    <property type="project" value="InterPro"/>
</dbReference>
<evidence type="ECO:0000256" key="3">
    <source>
        <dbReference type="RuleBase" id="RU365026"/>
    </source>
</evidence>
<gene>
    <name evidence="6" type="ORF">L1049_008923</name>
</gene>
<evidence type="ECO:0000259" key="5">
    <source>
        <dbReference type="Pfam" id="PF03081"/>
    </source>
</evidence>
<protein>
    <recommendedName>
        <fullName evidence="3">Exocyst subunit Exo70 family protein</fullName>
    </recommendedName>
</protein>
<comment type="similarity">
    <text evidence="1 3">Belongs to the EXO70 family.</text>
</comment>
<comment type="function">
    <text evidence="3">Component of the exocyst complex.</text>
</comment>
<name>A0AAP0SA62_LIQFO</name>
<feature type="domain" description="Exocyst complex subunit Exo70 C-terminal" evidence="5">
    <location>
        <begin position="246"/>
        <end position="607"/>
    </location>
</feature>
<evidence type="ECO:0000313" key="7">
    <source>
        <dbReference type="Proteomes" id="UP001415857"/>
    </source>
</evidence>
<dbReference type="Pfam" id="PF20669">
    <property type="entry name" value="Exo70_N"/>
    <property type="match status" value="1"/>
</dbReference>
<evidence type="ECO:0000256" key="4">
    <source>
        <dbReference type="SAM" id="MobiDB-lite"/>
    </source>
</evidence>
<sequence length="635" mass="71547">MPRKGMRSLCFSSPKTLAYAISRFPSPSRSTAASLTPRPSFNESMIQQTIAAAENMIVKWNPDTSSFAKVTSLFYEDRNEAMEFIKCVNGLQKAMHLMVTENSGSDNLVRSQNLMQIAMKRLQKEFYQILSTNRAHLDPESVSARSSRASTRSSTSDYEDDGTDDDIHAAGDCISEVEHVSVTAMENLRLIAEAMISSGYGKECIKIYTIIRKSIIDEGIYKLGVEKMSLHQINKMDWEVQEIKIKNWLDAVKIAVKTLFNGERILCDHVFAASESMRESCFAEISKDGANLLFGFPELIAKSKKSPEKMFRSLDMYTAISENWPEIEFIFSFESTSAVRSQALASLIKLTESVRTMLTDFETLVQKDSSKSPVAGGGIHHLTYYVMNYLTCLADYSNILADIITDSTPPSKLHLPESYFETTDSDDTPAPALTIHLAWLLLVLLCKLDGKAKHYKDVSLSYLFLANNLQHVISKVRTSNLQYILGDEWITKNEATVRQFAANYERLGWSHVYSSLPENPTAVIPPGKAKDLFKKFNSIFEETYRKQSGWVVPDSKLRDEIKISIERKLVPIYREFYDTHRVTLGAERNLGLVVRYAPEDVGNYLSDLFYGTGSSESTSLSSSTSSSNRRQSRSR</sequence>
<dbReference type="InterPro" id="IPR016159">
    <property type="entry name" value="Cullin_repeat-like_dom_sf"/>
</dbReference>
<keyword evidence="7" id="KW-1185">Reference proteome</keyword>
<comment type="caution">
    <text evidence="6">The sequence shown here is derived from an EMBL/GenBank/DDBJ whole genome shotgun (WGS) entry which is preliminary data.</text>
</comment>
<evidence type="ECO:0000256" key="2">
    <source>
        <dbReference type="ARBA" id="ARBA00022448"/>
    </source>
</evidence>
<feature type="compositionally biased region" description="Low complexity" evidence="4">
    <location>
        <begin position="143"/>
        <end position="156"/>
    </location>
</feature>
<dbReference type="GO" id="GO:0006887">
    <property type="term" value="P:exocytosis"/>
    <property type="evidence" value="ECO:0007669"/>
    <property type="project" value="UniProtKB-KW"/>
</dbReference>
<dbReference type="PANTHER" id="PTHR12542">
    <property type="entry name" value="EXOCYST COMPLEX PROTEIN EXO70"/>
    <property type="match status" value="1"/>
</dbReference>
<dbReference type="InterPro" id="IPR004140">
    <property type="entry name" value="Exo70"/>
</dbReference>
<proteinExistence type="inferred from homology"/>
<dbReference type="EMBL" id="JBBPBK010000002">
    <property type="protein sequence ID" value="KAK9290747.1"/>
    <property type="molecule type" value="Genomic_DNA"/>
</dbReference>
<dbReference type="Proteomes" id="UP001415857">
    <property type="component" value="Unassembled WGS sequence"/>
</dbReference>
<dbReference type="InterPro" id="IPR046364">
    <property type="entry name" value="Exo70_C"/>
</dbReference>
<feature type="compositionally biased region" description="Low complexity" evidence="4">
    <location>
        <begin position="614"/>
        <end position="629"/>
    </location>
</feature>
<dbReference type="SUPFAM" id="SSF74788">
    <property type="entry name" value="Cullin repeat-like"/>
    <property type="match status" value="1"/>
</dbReference>
<keyword evidence="3" id="KW-0268">Exocytosis</keyword>
<dbReference type="GO" id="GO:0015031">
    <property type="term" value="P:protein transport"/>
    <property type="evidence" value="ECO:0007669"/>
    <property type="project" value="UniProtKB-KW"/>
</dbReference>
<dbReference type="AlphaFoldDB" id="A0AAP0SA62"/>
<reference evidence="6 7" key="1">
    <citation type="journal article" date="2024" name="Plant J.">
        <title>Genome sequences and population genomics reveal climatic adaptation and genomic divergence between two closely related sweetgum species.</title>
        <authorList>
            <person name="Xu W.Q."/>
            <person name="Ren C.Q."/>
            <person name="Zhang X.Y."/>
            <person name="Comes H.P."/>
            <person name="Liu X.H."/>
            <person name="Li Y.G."/>
            <person name="Kettle C.J."/>
            <person name="Jalonen R."/>
            <person name="Gaisberger H."/>
            <person name="Ma Y.Z."/>
            <person name="Qiu Y.X."/>
        </authorList>
    </citation>
    <scope>NUCLEOTIDE SEQUENCE [LARGE SCALE GENOMIC DNA]</scope>
    <source>
        <strain evidence="6">Hangzhou</strain>
    </source>
</reference>
<accession>A0AAP0SA62</accession>
<dbReference type="Pfam" id="PF03081">
    <property type="entry name" value="Exo70_C"/>
    <property type="match status" value="1"/>
</dbReference>
<keyword evidence="3" id="KW-0653">Protein transport</keyword>
<evidence type="ECO:0000256" key="1">
    <source>
        <dbReference type="ARBA" id="ARBA00006756"/>
    </source>
</evidence>
<feature type="region of interest" description="Disordered" evidence="4">
    <location>
        <begin position="138"/>
        <end position="164"/>
    </location>
</feature>